<dbReference type="InterPro" id="IPR001711">
    <property type="entry name" value="PLipase_C_Pinositol-sp_Y"/>
</dbReference>
<dbReference type="PRINTS" id="PR00390">
    <property type="entry name" value="PHPHLIPASEC"/>
</dbReference>
<protein>
    <recommendedName>
        <fullName evidence="1">Phosphoinositide phospholipase C</fullName>
        <ecNumber evidence="1">3.1.4.11</ecNumber>
    </recommendedName>
</protein>
<dbReference type="InterPro" id="IPR000909">
    <property type="entry name" value="PLipase_C_PInositol-sp_X_dom"/>
</dbReference>
<dbReference type="PANTHER" id="PTHR10336:SF82">
    <property type="entry name" value="PHOSPHOINOSITIDE PHOSPHOLIPASE C"/>
    <property type="match status" value="1"/>
</dbReference>
<name>A0A9P9JWA5_FUSRE</name>
<dbReference type="Pfam" id="PF00388">
    <property type="entry name" value="PI-PLC-X"/>
    <property type="match status" value="1"/>
</dbReference>
<dbReference type="AlphaFoldDB" id="A0A9P9JWA5"/>
<evidence type="ECO:0000313" key="4">
    <source>
        <dbReference type="EMBL" id="KAH7239982.1"/>
    </source>
</evidence>
<dbReference type="GO" id="GO:0016042">
    <property type="term" value="P:lipid catabolic process"/>
    <property type="evidence" value="ECO:0007669"/>
    <property type="project" value="UniProtKB-KW"/>
</dbReference>
<comment type="catalytic activity">
    <reaction evidence="1">
        <text>a 1,2-diacyl-sn-glycero-3-phospho-(1D-myo-inositol-4,5-bisphosphate) + H2O = 1D-myo-inositol 1,4,5-trisphosphate + a 1,2-diacyl-sn-glycerol + H(+)</text>
        <dbReference type="Rhea" id="RHEA:33179"/>
        <dbReference type="ChEBI" id="CHEBI:15377"/>
        <dbReference type="ChEBI" id="CHEBI:15378"/>
        <dbReference type="ChEBI" id="CHEBI:17815"/>
        <dbReference type="ChEBI" id="CHEBI:58456"/>
        <dbReference type="ChEBI" id="CHEBI:203600"/>
        <dbReference type="EC" id="3.1.4.11"/>
    </reaction>
</comment>
<dbReference type="EMBL" id="JAGMUX010000014">
    <property type="protein sequence ID" value="KAH7239982.1"/>
    <property type="molecule type" value="Genomic_DNA"/>
</dbReference>
<keyword evidence="5" id="KW-1185">Reference proteome</keyword>
<dbReference type="GO" id="GO:0051209">
    <property type="term" value="P:release of sequestered calcium ion into cytosol"/>
    <property type="evidence" value="ECO:0007669"/>
    <property type="project" value="TreeGrafter"/>
</dbReference>
<dbReference type="Pfam" id="PF00387">
    <property type="entry name" value="PI-PLC-Y"/>
    <property type="match status" value="1"/>
</dbReference>
<dbReference type="GeneID" id="70223478"/>
<organism evidence="4 5">
    <name type="scientific">Fusarium redolens</name>
    <dbReference type="NCBI Taxonomy" id="48865"/>
    <lineage>
        <taxon>Eukaryota</taxon>
        <taxon>Fungi</taxon>
        <taxon>Dikarya</taxon>
        <taxon>Ascomycota</taxon>
        <taxon>Pezizomycotina</taxon>
        <taxon>Sordariomycetes</taxon>
        <taxon>Hypocreomycetidae</taxon>
        <taxon>Hypocreales</taxon>
        <taxon>Nectriaceae</taxon>
        <taxon>Fusarium</taxon>
        <taxon>Fusarium redolens species complex</taxon>
    </lineage>
</organism>
<sequence>MDLMRLSARDISSKCLDTFQQCLTFRSTNPGLPSQETSRDERFEYRLADFNLWIDGIGALAPSKASLDSRPNERQIDLSLVKGNLIMLFQSLEDCLNLLTTNQPLEDALLDIDSALESLVSLSLAIRRTGRRSRLHKADRLFKPEEHAELRKHLEAIILLRPGPGPCDEDEFQKKIDSLTALQSHLVTSNLKRRNRFIQAHLHSLGLKKRSVGFELPAPGVVDQATASALSLENKLEHATVSISTHTSHQPSKPLPAPMSVTSASIPESKLEYKEPIYNRTESTPMTVITQITASARYPRPRVSDNEQKVVQCPCCCQTLPVSEAKNNNRWRKHLAEDIRPYTCIFDRCPAPDVYYSSRSMLEQHFRQDHPPVWICPLCDQGSVYSTMTEMMDHLHNTHAQAIGEDISSSISSSAQTRMGIESCPLCEVKGDTDSLELIDHVLEHVHDFSLRSLPWPESSEVELGGEVGSFNPEGDEAAAVTQWLDGYEHEMGYVDPTLKLSTCDYGRLAIIAEQIKSQKEDKLGLDIGFADEHGDESAEAETEMSQLTQDTLESVEEPKEDRELVYCHQCSAEWYRDEHGLPCPECHSEVVEIFHPKTDHPDLTHRTNTSVSPGPRPSSPDAQGAVEDNEHAKADSASKSSARESTSGFRRIANRLFSRKKTDDIEPEEDPILANIISQFPSLSPRSYSIFVQLYQRRIDTFIKKENTFSNFVRDVQGEDGRLTDYHVSRLDIFLAAMMTLYLDPLRGLPPKDLAKPISNYFIKSSHRTLLPGTFDISPLSSDSIRDALLAGYRYIDIDVWDGDEDSVPDRQRVMNVFDQRPNGEAVSTTKRFNRLFSPARDNTALKPEASKITLLKPRQSNLRVEPVVTDGLSFVSGFSFREACEVIKAFAFYNNDLPVIVNISVHATSDQQEMMVQIMKEEWDGYLVDEPLEACDPRFRLPNLEDLRNRILVTLSEASGRGLPNLDKLDKVRRGEREDDQGYIPIIRPLADLEIYMRTESFQGFDTPRTKVPSHVFSLQEERLQEVISSSQTYLFSDNKNYFLHVTPSPARQDSSNLGPLQFWQHGIQMAAINWHNVDEGMMLNEGMFADESGWVLKPDGYRSSDKNTLTHYEAASKDLTELSILIFAKQEVELTSKDRANSQTRGLSSLTRATLHLAGDSLELSAGSLLVKDEDSGALGYEHKLDMDSLGLRIIPKLSILR</sequence>
<dbReference type="Proteomes" id="UP000720189">
    <property type="component" value="Unassembled WGS sequence"/>
</dbReference>
<dbReference type="GO" id="GO:0004435">
    <property type="term" value="F:phosphatidylinositol-4,5-bisphosphate phospholipase C activity"/>
    <property type="evidence" value="ECO:0007669"/>
    <property type="project" value="UniProtKB-EC"/>
</dbReference>
<evidence type="ECO:0000259" key="3">
    <source>
        <dbReference type="PROSITE" id="PS50008"/>
    </source>
</evidence>
<evidence type="ECO:0000256" key="1">
    <source>
        <dbReference type="RuleBase" id="RU361133"/>
    </source>
</evidence>
<keyword evidence="1" id="KW-0378">Hydrolase</keyword>
<feature type="region of interest" description="Disordered" evidence="2">
    <location>
        <begin position="598"/>
        <end position="647"/>
    </location>
</feature>
<dbReference type="SMART" id="SM00355">
    <property type="entry name" value="ZnF_C2H2"/>
    <property type="match status" value="3"/>
</dbReference>
<dbReference type="PROSITE" id="PS50008">
    <property type="entry name" value="PIPLC_Y_DOMAIN"/>
    <property type="match status" value="1"/>
</dbReference>
<evidence type="ECO:0000256" key="2">
    <source>
        <dbReference type="SAM" id="MobiDB-lite"/>
    </source>
</evidence>
<feature type="domain" description="PI-PLC Y-box" evidence="3">
    <location>
        <begin position="992"/>
        <end position="1105"/>
    </location>
</feature>
<evidence type="ECO:0000313" key="5">
    <source>
        <dbReference type="Proteomes" id="UP000720189"/>
    </source>
</evidence>
<keyword evidence="1" id="KW-0443">Lipid metabolism</keyword>
<dbReference type="SUPFAM" id="SSF51695">
    <property type="entry name" value="PLC-like phosphodiesterases"/>
    <property type="match status" value="1"/>
</dbReference>
<dbReference type="SMART" id="SM00149">
    <property type="entry name" value="PLCYc"/>
    <property type="match status" value="1"/>
</dbReference>
<dbReference type="OrthoDB" id="20872at2759"/>
<dbReference type="InterPro" id="IPR017946">
    <property type="entry name" value="PLC-like_Pdiesterase_TIM-brl"/>
</dbReference>
<reference evidence="4" key="1">
    <citation type="journal article" date="2021" name="Nat. Commun.">
        <title>Genetic determinants of endophytism in the Arabidopsis root mycobiome.</title>
        <authorList>
            <person name="Mesny F."/>
            <person name="Miyauchi S."/>
            <person name="Thiergart T."/>
            <person name="Pickel B."/>
            <person name="Atanasova L."/>
            <person name="Karlsson M."/>
            <person name="Huettel B."/>
            <person name="Barry K.W."/>
            <person name="Haridas S."/>
            <person name="Chen C."/>
            <person name="Bauer D."/>
            <person name="Andreopoulos W."/>
            <person name="Pangilinan J."/>
            <person name="LaButti K."/>
            <person name="Riley R."/>
            <person name="Lipzen A."/>
            <person name="Clum A."/>
            <person name="Drula E."/>
            <person name="Henrissat B."/>
            <person name="Kohler A."/>
            <person name="Grigoriev I.V."/>
            <person name="Martin F.M."/>
            <person name="Hacquard S."/>
        </authorList>
    </citation>
    <scope>NUCLEOTIDE SEQUENCE</scope>
    <source>
        <strain evidence="4">MPI-CAGE-AT-0023</strain>
    </source>
</reference>
<gene>
    <name evidence="4" type="ORF">BKA55DRAFT_576851</name>
</gene>
<accession>A0A9P9JWA5</accession>
<dbReference type="RefSeq" id="XP_046045776.1">
    <property type="nucleotide sequence ID" value="XM_046193524.1"/>
</dbReference>
<proteinExistence type="predicted"/>
<dbReference type="EC" id="3.1.4.11" evidence="1"/>
<dbReference type="Gene3D" id="3.20.20.190">
    <property type="entry name" value="Phosphatidylinositol (PI) phosphodiesterase"/>
    <property type="match status" value="1"/>
</dbReference>
<feature type="region of interest" description="Disordered" evidence="2">
    <location>
        <begin position="244"/>
        <end position="263"/>
    </location>
</feature>
<keyword evidence="1" id="KW-0442">Lipid degradation</keyword>
<comment type="caution">
    <text evidence="4">The sequence shown here is derived from an EMBL/GenBank/DDBJ whole genome shotgun (WGS) entry which is preliminary data.</text>
</comment>
<dbReference type="InterPro" id="IPR001192">
    <property type="entry name" value="PI-PLC_fam"/>
</dbReference>
<dbReference type="InterPro" id="IPR013087">
    <property type="entry name" value="Znf_C2H2_type"/>
</dbReference>
<dbReference type="GO" id="GO:0048015">
    <property type="term" value="P:phosphatidylinositol-mediated signaling"/>
    <property type="evidence" value="ECO:0007669"/>
    <property type="project" value="TreeGrafter"/>
</dbReference>
<feature type="region of interest" description="Disordered" evidence="2">
    <location>
        <begin position="535"/>
        <end position="563"/>
    </location>
</feature>
<feature type="compositionally biased region" description="Polar residues" evidence="2">
    <location>
        <begin position="544"/>
        <end position="553"/>
    </location>
</feature>
<dbReference type="PROSITE" id="PS50007">
    <property type="entry name" value="PIPLC_X_DOMAIN"/>
    <property type="match status" value="1"/>
</dbReference>
<dbReference type="PANTHER" id="PTHR10336">
    <property type="entry name" value="PHOSPHOINOSITIDE-SPECIFIC PHOSPHOLIPASE C FAMILY PROTEIN"/>
    <property type="match status" value="1"/>
</dbReference>
<dbReference type="SMART" id="SM00148">
    <property type="entry name" value="PLCXc"/>
    <property type="match status" value="1"/>
</dbReference>